<dbReference type="Proteomes" id="UP000215335">
    <property type="component" value="Unassembled WGS sequence"/>
</dbReference>
<evidence type="ECO:0000313" key="3">
    <source>
        <dbReference type="Proteomes" id="UP000215335"/>
    </source>
</evidence>
<accession>A0A232FBF0</accession>
<organism evidence="2 3">
    <name type="scientific">Trichomalopsis sarcophagae</name>
    <dbReference type="NCBI Taxonomy" id="543379"/>
    <lineage>
        <taxon>Eukaryota</taxon>
        <taxon>Metazoa</taxon>
        <taxon>Ecdysozoa</taxon>
        <taxon>Arthropoda</taxon>
        <taxon>Hexapoda</taxon>
        <taxon>Insecta</taxon>
        <taxon>Pterygota</taxon>
        <taxon>Neoptera</taxon>
        <taxon>Endopterygota</taxon>
        <taxon>Hymenoptera</taxon>
        <taxon>Apocrita</taxon>
        <taxon>Proctotrupomorpha</taxon>
        <taxon>Chalcidoidea</taxon>
        <taxon>Pteromalidae</taxon>
        <taxon>Pteromalinae</taxon>
        <taxon>Trichomalopsis</taxon>
    </lineage>
</organism>
<feature type="transmembrane region" description="Helical" evidence="1">
    <location>
        <begin position="12"/>
        <end position="34"/>
    </location>
</feature>
<protein>
    <submittedName>
        <fullName evidence="2">Uncharacterized protein</fullName>
    </submittedName>
</protein>
<proteinExistence type="predicted"/>
<dbReference type="EMBL" id="NNAY01000537">
    <property type="protein sequence ID" value="OXU27810.1"/>
    <property type="molecule type" value="Genomic_DNA"/>
</dbReference>
<gene>
    <name evidence="2" type="ORF">TSAR_006200</name>
</gene>
<evidence type="ECO:0000313" key="2">
    <source>
        <dbReference type="EMBL" id="OXU27810.1"/>
    </source>
</evidence>
<keyword evidence="1" id="KW-0472">Membrane</keyword>
<dbReference type="AlphaFoldDB" id="A0A232FBF0"/>
<keyword evidence="1" id="KW-0812">Transmembrane</keyword>
<reference evidence="2 3" key="1">
    <citation type="journal article" date="2017" name="Curr. Biol.">
        <title>The Evolution of Venom by Co-option of Single-Copy Genes.</title>
        <authorList>
            <person name="Martinson E.O."/>
            <person name="Mrinalini"/>
            <person name="Kelkar Y.D."/>
            <person name="Chang C.H."/>
            <person name="Werren J.H."/>
        </authorList>
    </citation>
    <scope>NUCLEOTIDE SEQUENCE [LARGE SCALE GENOMIC DNA]</scope>
    <source>
        <strain evidence="2 3">Alberta</strain>
        <tissue evidence="2">Whole body</tissue>
    </source>
</reference>
<comment type="caution">
    <text evidence="2">The sequence shown here is derived from an EMBL/GenBank/DDBJ whole genome shotgun (WGS) entry which is preliminary data.</text>
</comment>
<evidence type="ECO:0000256" key="1">
    <source>
        <dbReference type="SAM" id="Phobius"/>
    </source>
</evidence>
<name>A0A232FBF0_9HYME</name>
<keyword evidence="3" id="KW-1185">Reference proteome</keyword>
<keyword evidence="1" id="KW-1133">Transmembrane helix</keyword>
<sequence length="137" mass="15695">MKSGVRDAEQGLLHYANTACLLGISRLGTGIWYFSCLLSTSYLEIRSKGLGMTRFGANWSNLVLCFLSGDIENHILRTIDREHKKIYIQRVTICLNRKRIYNGDIRIFVKLERLSLIDFLICLTVYLPTLTCIEICS</sequence>